<keyword evidence="5 9" id="KW-0378">Hydrolase</keyword>
<evidence type="ECO:0000256" key="4">
    <source>
        <dbReference type="ARBA" id="ARBA00012595"/>
    </source>
</evidence>
<evidence type="ECO:0000256" key="10">
    <source>
        <dbReference type="SAM" id="SignalP"/>
    </source>
</evidence>
<dbReference type="InterPro" id="IPR006047">
    <property type="entry name" value="GH13_cat_dom"/>
</dbReference>
<evidence type="ECO:0000256" key="7">
    <source>
        <dbReference type="ARBA" id="ARBA00023295"/>
    </source>
</evidence>
<dbReference type="GO" id="GO:0043169">
    <property type="term" value="F:cation binding"/>
    <property type="evidence" value="ECO:0007669"/>
    <property type="project" value="InterPro"/>
</dbReference>
<evidence type="ECO:0000256" key="2">
    <source>
        <dbReference type="ARBA" id="ARBA00001913"/>
    </source>
</evidence>
<comment type="cofactor">
    <cofactor evidence="2">
        <name>Ca(2+)</name>
        <dbReference type="ChEBI" id="CHEBI:29108"/>
    </cofactor>
</comment>
<evidence type="ECO:0000313" key="13">
    <source>
        <dbReference type="Proteomes" id="UP000016930"/>
    </source>
</evidence>
<keyword evidence="6 9" id="KW-0119">Carbohydrate metabolism</keyword>
<keyword evidence="10" id="KW-0732">Signal</keyword>
<dbReference type="Proteomes" id="UP000016930">
    <property type="component" value="Unassembled WGS sequence"/>
</dbReference>
<dbReference type="Gene3D" id="3.20.20.80">
    <property type="entry name" value="Glycosidases"/>
    <property type="match status" value="1"/>
</dbReference>
<dbReference type="HOGENOM" id="CLU_013336_0_1_1"/>
<gene>
    <name evidence="12" type="ORF">CERSUDRAFT_93449</name>
</gene>
<dbReference type="EC" id="3.2.1.1" evidence="4 9"/>
<dbReference type="InterPro" id="IPR017853">
    <property type="entry name" value="GH"/>
</dbReference>
<comment type="similarity">
    <text evidence="3 8">Belongs to the glycosyl hydrolase 13 family.</text>
</comment>
<dbReference type="AlphaFoldDB" id="M2QQT5"/>
<dbReference type="PRINTS" id="PR00110">
    <property type="entry name" value="ALPHAAMYLASE"/>
</dbReference>
<feature type="chain" id="PRO_5004024196" description="Alpha-amylase" evidence="10">
    <location>
        <begin position="19"/>
        <end position="425"/>
    </location>
</feature>
<evidence type="ECO:0000313" key="12">
    <source>
        <dbReference type="EMBL" id="EMD39418.1"/>
    </source>
</evidence>
<sequence>MRSILLAILLFVATGVHGGSNGILSARAPGAAKTVIAQMFEWTWESIAAECEAFLGPAGYAFVQVGRSALASPAQEHVQGPEWWTDYQAVSYNLTSKRGDRAQYADMVSRCDAVGVGIIADIIINHMTLESSGTGIAGSSFTHYDYPGIYSDSDFHPCRTPITNWYDEEEVWNCELYGLADLATETSHVQSVLSAHANDLLSLGVTGLRLDAAKGIDPANIAAILSLLNSQPYITQEVVWGEGQPVTPQLYVGNGDVQEFRYPSALQSAFMGGGISRLETFDNSDMASLTPLRQSRLELPWIGWVDGSQANVFVANHDTERINSSLNALAGSNAYVNAMIFSLAHPYGTPTILSSYEGFTDYHAGAPNGGVGTCAGSGGTNGWLCQHRWTGVAGMVGFRNNVGDADMEGWIAEGSNQIALLEAQI</sequence>
<evidence type="ECO:0000256" key="9">
    <source>
        <dbReference type="RuleBase" id="RU361134"/>
    </source>
</evidence>
<reference evidence="12 13" key="1">
    <citation type="journal article" date="2012" name="Proc. Natl. Acad. Sci. U.S.A.">
        <title>Comparative genomics of Ceriporiopsis subvermispora and Phanerochaete chrysosporium provide insight into selective ligninolysis.</title>
        <authorList>
            <person name="Fernandez-Fueyo E."/>
            <person name="Ruiz-Duenas F.J."/>
            <person name="Ferreira P."/>
            <person name="Floudas D."/>
            <person name="Hibbett D.S."/>
            <person name="Canessa P."/>
            <person name="Larrondo L.F."/>
            <person name="James T.Y."/>
            <person name="Seelenfreund D."/>
            <person name="Lobos S."/>
            <person name="Polanco R."/>
            <person name="Tello M."/>
            <person name="Honda Y."/>
            <person name="Watanabe T."/>
            <person name="Watanabe T."/>
            <person name="Ryu J.S."/>
            <person name="Kubicek C.P."/>
            <person name="Schmoll M."/>
            <person name="Gaskell J."/>
            <person name="Hammel K.E."/>
            <person name="St John F.J."/>
            <person name="Vanden Wymelenberg A."/>
            <person name="Sabat G."/>
            <person name="Splinter BonDurant S."/>
            <person name="Syed K."/>
            <person name="Yadav J.S."/>
            <person name="Doddapaneni H."/>
            <person name="Subramanian V."/>
            <person name="Lavin J.L."/>
            <person name="Oguiza J.A."/>
            <person name="Perez G."/>
            <person name="Pisabarro A.G."/>
            <person name="Ramirez L."/>
            <person name="Santoyo F."/>
            <person name="Master E."/>
            <person name="Coutinho P.M."/>
            <person name="Henrissat B."/>
            <person name="Lombard V."/>
            <person name="Magnuson J.K."/>
            <person name="Kuees U."/>
            <person name="Hori C."/>
            <person name="Igarashi K."/>
            <person name="Samejima M."/>
            <person name="Held B.W."/>
            <person name="Barry K.W."/>
            <person name="LaButti K.M."/>
            <person name="Lapidus A."/>
            <person name="Lindquist E.A."/>
            <person name="Lucas S.M."/>
            <person name="Riley R."/>
            <person name="Salamov A.A."/>
            <person name="Hoffmeister D."/>
            <person name="Schwenk D."/>
            <person name="Hadar Y."/>
            <person name="Yarden O."/>
            <person name="de Vries R.P."/>
            <person name="Wiebenga A."/>
            <person name="Stenlid J."/>
            <person name="Eastwood D."/>
            <person name="Grigoriev I.V."/>
            <person name="Berka R.M."/>
            <person name="Blanchette R.A."/>
            <person name="Kersten P."/>
            <person name="Martinez A.T."/>
            <person name="Vicuna R."/>
            <person name="Cullen D."/>
        </authorList>
    </citation>
    <scope>NUCLEOTIDE SEQUENCE [LARGE SCALE GENOMIC DNA]</scope>
    <source>
        <strain evidence="12 13">B</strain>
    </source>
</reference>
<dbReference type="GO" id="GO:0005975">
    <property type="term" value="P:carbohydrate metabolic process"/>
    <property type="evidence" value="ECO:0007669"/>
    <property type="project" value="InterPro"/>
</dbReference>
<organism evidence="12 13">
    <name type="scientific">Ceriporiopsis subvermispora (strain B)</name>
    <name type="common">White-rot fungus</name>
    <name type="synonym">Gelatoporia subvermispora</name>
    <dbReference type="NCBI Taxonomy" id="914234"/>
    <lineage>
        <taxon>Eukaryota</taxon>
        <taxon>Fungi</taxon>
        <taxon>Dikarya</taxon>
        <taxon>Basidiomycota</taxon>
        <taxon>Agaricomycotina</taxon>
        <taxon>Agaricomycetes</taxon>
        <taxon>Polyporales</taxon>
        <taxon>Gelatoporiaceae</taxon>
        <taxon>Gelatoporia</taxon>
    </lineage>
</organism>
<evidence type="ECO:0000256" key="6">
    <source>
        <dbReference type="ARBA" id="ARBA00023277"/>
    </source>
</evidence>
<dbReference type="PANTHER" id="PTHR43447">
    <property type="entry name" value="ALPHA-AMYLASE"/>
    <property type="match status" value="1"/>
</dbReference>
<proteinExistence type="inferred from homology"/>
<evidence type="ECO:0000256" key="1">
    <source>
        <dbReference type="ARBA" id="ARBA00000548"/>
    </source>
</evidence>
<evidence type="ECO:0000256" key="5">
    <source>
        <dbReference type="ARBA" id="ARBA00022801"/>
    </source>
</evidence>
<evidence type="ECO:0000256" key="3">
    <source>
        <dbReference type="ARBA" id="ARBA00008061"/>
    </source>
</evidence>
<feature type="signal peptide" evidence="10">
    <location>
        <begin position="1"/>
        <end position="18"/>
    </location>
</feature>
<accession>M2QQT5</accession>
<dbReference type="SUPFAM" id="SSF51445">
    <property type="entry name" value="(Trans)glycosidases"/>
    <property type="match status" value="1"/>
</dbReference>
<dbReference type="STRING" id="914234.M2QQT5"/>
<evidence type="ECO:0000256" key="8">
    <source>
        <dbReference type="RuleBase" id="RU003615"/>
    </source>
</evidence>
<evidence type="ECO:0000259" key="11">
    <source>
        <dbReference type="SMART" id="SM00642"/>
    </source>
</evidence>
<keyword evidence="13" id="KW-1185">Reference proteome</keyword>
<protein>
    <recommendedName>
        <fullName evidence="4 9">Alpha-amylase</fullName>
        <ecNumber evidence="4 9">3.2.1.1</ecNumber>
    </recommendedName>
</protein>
<dbReference type="Pfam" id="PF00128">
    <property type="entry name" value="Alpha-amylase"/>
    <property type="match status" value="1"/>
</dbReference>
<dbReference type="EMBL" id="KB445794">
    <property type="protein sequence ID" value="EMD39418.1"/>
    <property type="molecule type" value="Genomic_DNA"/>
</dbReference>
<keyword evidence="7 9" id="KW-0326">Glycosidase</keyword>
<name>M2QQT5_CERS8</name>
<dbReference type="SMART" id="SM00642">
    <property type="entry name" value="Aamy"/>
    <property type="match status" value="1"/>
</dbReference>
<feature type="domain" description="Glycosyl hydrolase family 13 catalytic" evidence="11">
    <location>
        <begin position="34"/>
        <end position="399"/>
    </location>
</feature>
<dbReference type="GO" id="GO:0004556">
    <property type="term" value="F:alpha-amylase activity"/>
    <property type="evidence" value="ECO:0007669"/>
    <property type="project" value="UniProtKB-UniRule"/>
</dbReference>
<comment type="catalytic activity">
    <reaction evidence="1 9">
        <text>Endohydrolysis of (1-&gt;4)-alpha-D-glucosidic linkages in polysaccharides containing three or more (1-&gt;4)-alpha-linked D-glucose units.</text>
        <dbReference type="EC" id="3.2.1.1"/>
    </reaction>
</comment>
<dbReference type="CDD" id="cd11317">
    <property type="entry name" value="AmyAc_bac_euk_AmyA"/>
    <property type="match status" value="1"/>
</dbReference>
<dbReference type="InterPro" id="IPR006046">
    <property type="entry name" value="Alpha_amylase"/>
</dbReference>
<dbReference type="OrthoDB" id="550577at2759"/>